<dbReference type="OrthoDB" id="1394996at2"/>
<sequence length="624" mass="72743">MNFIYSTTVLDASKVDDFKNLSYHQLTSGFLLINDPSRIFEDRETFSVIDGYLHDEDVKDSYESSLKASQSAYHFWPLPENITGSFSGFTIHHEQSEIAIFTDLTNVYPLYYFQKEENFAISNNLILLGRLFQIENDPAGIMQRAIGPNFENIGSRTILKNCKAILPGEKIVFQNPSGIITNKEYDDTLYQEIGSVSRSEKDINRYWNQYKKEVSLCTQISENVNIALSGGMDSRIALGAIQNKKIHAYTFGNPKNYESKVAGKLAKIKGARYSCFQDLELFFPQKRVLQNFVKETESVKLNSWLEILTNVTQASKEPLLLGELCEGLPARNIKIFNSEAFRKKSFFSHYIRKENFPLTPATDENFQQWKKIKQQKLLGWFDDNWFKKLRYSEYKQEIFEATKKDIEEIFTRIENHHLPYLELFDELFSWYTFTRKELSKQVLICNEHFYAFSPGMSTKLLRLTSYIHPNDRLYYRFANQLFKNTPELKKLGQVPTSQFPGIPLSTPDFLKIPWWGIRSKIDDLLTKKLMSSKSKTGRAKFFKGMNWADIYFQPEVSDNMQDYYSKNALTDEYAETFQNLVEKRKDMKAWPFANMDIMSGVQLNLQLNLISEKLDPTPILKNRK</sequence>
<dbReference type="RefSeq" id="WP_083644833.1">
    <property type="nucleotide sequence ID" value="NZ_AMRU01000011.1"/>
</dbReference>
<gene>
    <name evidence="1" type="ORF">GRFL_2416</name>
</gene>
<name>A0A1L7I6B6_9FLAO</name>
<evidence type="ECO:0000313" key="2">
    <source>
        <dbReference type="Proteomes" id="UP000186230"/>
    </source>
</evidence>
<dbReference type="InterPro" id="IPR014729">
    <property type="entry name" value="Rossmann-like_a/b/a_fold"/>
</dbReference>
<keyword evidence="2" id="KW-1185">Reference proteome</keyword>
<dbReference type="STRING" id="1229726.GRFL_2416"/>
<dbReference type="Gene3D" id="3.40.50.620">
    <property type="entry name" value="HUPs"/>
    <property type="match status" value="1"/>
</dbReference>
<proteinExistence type="predicted"/>
<dbReference type="KEGG" id="gfl:GRFL_2416"/>
<protein>
    <submittedName>
        <fullName evidence="1">Uncharacterized protein</fullName>
    </submittedName>
</protein>
<dbReference type="AlphaFoldDB" id="A0A1L7I6B6"/>
<accession>A0A1L7I6B6</accession>
<dbReference type="Proteomes" id="UP000186230">
    <property type="component" value="Chromosome"/>
</dbReference>
<organism evidence="1 2">
    <name type="scientific">Christiangramia flava JLT2011</name>
    <dbReference type="NCBI Taxonomy" id="1229726"/>
    <lineage>
        <taxon>Bacteria</taxon>
        <taxon>Pseudomonadati</taxon>
        <taxon>Bacteroidota</taxon>
        <taxon>Flavobacteriia</taxon>
        <taxon>Flavobacteriales</taxon>
        <taxon>Flavobacteriaceae</taxon>
        <taxon>Christiangramia</taxon>
    </lineage>
</organism>
<dbReference type="EMBL" id="CP016359">
    <property type="protein sequence ID" value="APU69140.1"/>
    <property type="molecule type" value="Genomic_DNA"/>
</dbReference>
<reference evidence="1 2" key="1">
    <citation type="submission" date="2016-07" db="EMBL/GenBank/DDBJ databases">
        <title>Multi-omics approach to identify versatile polysaccharide utilization systems of a marine flavobacterium Gramella flava.</title>
        <authorList>
            <person name="Tang K."/>
        </authorList>
    </citation>
    <scope>NUCLEOTIDE SEQUENCE [LARGE SCALE GENOMIC DNA]</scope>
    <source>
        <strain evidence="1 2">JLT2011</strain>
    </source>
</reference>
<evidence type="ECO:0000313" key="1">
    <source>
        <dbReference type="EMBL" id="APU69140.1"/>
    </source>
</evidence>